<sequence length="105" mass="12287">MNKKLKNINNFTGKVRWFINGEPYLANSIRDMNYSNLGQIEVSKNDDEPMRITAQLWFGNEMYDSYSMIFQDGINETQNDMAETVTDNIDLYENPIQSSKYNINL</sequence>
<organism evidence="1 2">
    <name type="scientific">Peptoanaerobacter stomatis</name>
    <dbReference type="NCBI Taxonomy" id="796937"/>
    <lineage>
        <taxon>Bacteria</taxon>
        <taxon>Bacillati</taxon>
        <taxon>Bacillota</taxon>
        <taxon>Clostridia</taxon>
        <taxon>Peptostreptococcales</taxon>
        <taxon>Filifactoraceae</taxon>
        <taxon>Peptoanaerobacter</taxon>
    </lineage>
</organism>
<name>G9X018_9FIRM</name>
<dbReference type="HOGENOM" id="CLU_2233966_0_0_9"/>
<evidence type="ECO:0000313" key="1">
    <source>
        <dbReference type="EMBL" id="EHL15523.1"/>
    </source>
</evidence>
<dbReference type="RefSeq" id="WP_009525998.1">
    <property type="nucleotide sequence ID" value="NZ_JH414560.1"/>
</dbReference>
<protein>
    <submittedName>
        <fullName evidence="1">Uncharacterized protein</fullName>
    </submittedName>
</protein>
<evidence type="ECO:0000313" key="2">
    <source>
        <dbReference type="Proteomes" id="UP000006437"/>
    </source>
</evidence>
<proteinExistence type="predicted"/>
<comment type="caution">
    <text evidence="1">The sequence shown here is derived from an EMBL/GenBank/DDBJ whole genome shotgun (WGS) entry which is preliminary data.</text>
</comment>
<dbReference type="EMBL" id="AFZE01000011">
    <property type="protein sequence ID" value="EHL15523.1"/>
    <property type="molecule type" value="Genomic_DNA"/>
</dbReference>
<reference evidence="1 2" key="1">
    <citation type="submission" date="2011-08" db="EMBL/GenBank/DDBJ databases">
        <title>The Genome Sequence of Eubacteriaceae bacterium ACC19a.</title>
        <authorList>
            <consortium name="The Broad Institute Genome Sequencing Platform"/>
            <person name="Earl A."/>
            <person name="Ward D."/>
            <person name="Feldgarden M."/>
            <person name="Gevers D."/>
            <person name="Sizova M."/>
            <person name="Hazen A."/>
            <person name="Epstein S."/>
            <person name="Young S.K."/>
            <person name="Zeng Q."/>
            <person name="Gargeya S."/>
            <person name="Fitzgerald M."/>
            <person name="Haas B."/>
            <person name="Abouelleil A."/>
            <person name="Alvarado L."/>
            <person name="Arachchi H.M."/>
            <person name="Berlin A."/>
            <person name="Brown A."/>
            <person name="Chapman S.B."/>
            <person name="Chen Z."/>
            <person name="Dunbar C."/>
            <person name="Freedman E."/>
            <person name="Gearin G."/>
            <person name="Gellesch M."/>
            <person name="Goldberg J."/>
            <person name="Griggs A."/>
            <person name="Gujja S."/>
            <person name="Heiman D."/>
            <person name="Howarth C."/>
            <person name="Larson L."/>
            <person name="Lui A."/>
            <person name="MacDonald P.J.P."/>
            <person name="Montmayeur A."/>
            <person name="Murphy C."/>
            <person name="Neiman D."/>
            <person name="Pearson M."/>
            <person name="Priest M."/>
            <person name="Roberts A."/>
            <person name="Saif S."/>
            <person name="Shea T."/>
            <person name="Shenoy N."/>
            <person name="Sisk P."/>
            <person name="Stolte C."/>
            <person name="Sykes S."/>
            <person name="Wortman J."/>
            <person name="Nusbaum C."/>
            <person name="Birren B."/>
        </authorList>
    </citation>
    <scope>NUCLEOTIDE SEQUENCE [LARGE SCALE GENOMIC DNA]</scope>
    <source>
        <strain evidence="1 2">ACC19a</strain>
    </source>
</reference>
<dbReference type="BioCyc" id="EBAC796937-HMP:GMGH-1777-MONOMER"/>
<gene>
    <name evidence="1" type="ORF">HMPREF9629_01769</name>
</gene>
<dbReference type="Proteomes" id="UP000006437">
    <property type="component" value="Unassembled WGS sequence"/>
</dbReference>
<accession>G9X018</accession>
<dbReference type="AlphaFoldDB" id="G9X018"/>